<gene>
    <name evidence="2" type="ORF">JEQ12_015625</name>
</gene>
<evidence type="ECO:0000313" key="3">
    <source>
        <dbReference type="Proteomes" id="UP000664991"/>
    </source>
</evidence>
<sequence length="89" mass="9088">MEMAEVKTVEAADGQDSPRAVVMPGSLSGSSLPPHHSEQMPQAHKPPPATCLPPTTTQCLAALALTLLVLEASLALAPALSLQGFGVTC</sequence>
<feature type="region of interest" description="Disordered" evidence="1">
    <location>
        <begin position="1"/>
        <end position="50"/>
    </location>
</feature>
<organism evidence="2 3">
    <name type="scientific">Ovis aries</name>
    <name type="common">Sheep</name>
    <dbReference type="NCBI Taxonomy" id="9940"/>
    <lineage>
        <taxon>Eukaryota</taxon>
        <taxon>Metazoa</taxon>
        <taxon>Chordata</taxon>
        <taxon>Craniata</taxon>
        <taxon>Vertebrata</taxon>
        <taxon>Euteleostomi</taxon>
        <taxon>Mammalia</taxon>
        <taxon>Eutheria</taxon>
        <taxon>Laurasiatheria</taxon>
        <taxon>Artiodactyla</taxon>
        <taxon>Ruminantia</taxon>
        <taxon>Pecora</taxon>
        <taxon>Bovidae</taxon>
        <taxon>Caprinae</taxon>
        <taxon>Ovis</taxon>
    </lineage>
</organism>
<accession>A0A836A7T7</accession>
<protein>
    <submittedName>
        <fullName evidence="2">Uncharacterized protein</fullName>
    </submittedName>
</protein>
<evidence type="ECO:0000313" key="2">
    <source>
        <dbReference type="EMBL" id="KAG5210431.1"/>
    </source>
</evidence>
<proteinExistence type="predicted"/>
<feature type="compositionally biased region" description="Basic and acidic residues" evidence="1">
    <location>
        <begin position="1"/>
        <end position="10"/>
    </location>
</feature>
<dbReference type="AlphaFoldDB" id="A0A836A7T7"/>
<evidence type="ECO:0000256" key="1">
    <source>
        <dbReference type="SAM" id="MobiDB-lite"/>
    </source>
</evidence>
<reference evidence="2 3" key="1">
    <citation type="submission" date="2020-12" db="EMBL/GenBank/DDBJ databases">
        <title>De novo assembly of Tibetan sheep genome.</title>
        <authorList>
            <person name="Li X."/>
        </authorList>
    </citation>
    <scope>NUCLEOTIDE SEQUENCE [LARGE SCALE GENOMIC DNA]</scope>
    <source>
        <tissue evidence="2">Heart</tissue>
    </source>
</reference>
<name>A0A836A7T7_SHEEP</name>
<dbReference type="EMBL" id="JAEMGP010000004">
    <property type="protein sequence ID" value="KAG5210431.1"/>
    <property type="molecule type" value="Genomic_DNA"/>
</dbReference>
<comment type="caution">
    <text evidence="2">The sequence shown here is derived from an EMBL/GenBank/DDBJ whole genome shotgun (WGS) entry which is preliminary data.</text>
</comment>
<feature type="compositionally biased region" description="Low complexity" evidence="1">
    <location>
        <begin position="24"/>
        <end position="34"/>
    </location>
</feature>
<dbReference type="Proteomes" id="UP000664991">
    <property type="component" value="Unassembled WGS sequence"/>
</dbReference>